<dbReference type="AlphaFoldDB" id="A0A3P6BPM5"/>
<dbReference type="EMBL" id="LR031575">
    <property type="protein sequence ID" value="VDD04556.1"/>
    <property type="molecule type" value="Genomic_DNA"/>
</dbReference>
<accession>A0A3P6BPM5</accession>
<organism evidence="2">
    <name type="scientific">Brassica campestris</name>
    <name type="common">Field mustard</name>
    <dbReference type="NCBI Taxonomy" id="3711"/>
    <lineage>
        <taxon>Eukaryota</taxon>
        <taxon>Viridiplantae</taxon>
        <taxon>Streptophyta</taxon>
        <taxon>Embryophyta</taxon>
        <taxon>Tracheophyta</taxon>
        <taxon>Spermatophyta</taxon>
        <taxon>Magnoliopsida</taxon>
        <taxon>eudicotyledons</taxon>
        <taxon>Gunneridae</taxon>
        <taxon>Pentapetalae</taxon>
        <taxon>rosids</taxon>
        <taxon>malvids</taxon>
        <taxon>Brassicales</taxon>
        <taxon>Brassicaceae</taxon>
        <taxon>Brassiceae</taxon>
        <taxon>Brassica</taxon>
    </lineage>
</organism>
<protein>
    <submittedName>
        <fullName evidence="1">Uncharacterized protein</fullName>
    </submittedName>
</protein>
<dbReference type="EMBL" id="LS974624">
    <property type="protein sequence ID" value="CAG7898175.1"/>
    <property type="molecule type" value="Genomic_DNA"/>
</dbReference>
<name>A0A3P6BPM5_BRACM</name>
<feature type="non-terminal residue" evidence="2">
    <location>
        <position position="58"/>
    </location>
</feature>
<evidence type="ECO:0000313" key="1">
    <source>
        <dbReference type="EMBL" id="CAG7898175.1"/>
    </source>
</evidence>
<proteinExistence type="predicted"/>
<feature type="non-terminal residue" evidence="2">
    <location>
        <position position="1"/>
    </location>
</feature>
<evidence type="ECO:0000313" key="2">
    <source>
        <dbReference type="EMBL" id="VDD04556.1"/>
    </source>
</evidence>
<dbReference type="Gramene" id="A08p18410.2_BraZ1">
    <property type="protein sequence ID" value="A08p18410.2_BraZ1.CDS"/>
    <property type="gene ID" value="A08g18410.2_BraZ1"/>
</dbReference>
<gene>
    <name evidence="2" type="ORF">BRAA08T33611Z</name>
    <name evidence="1" type="ORF">BRAPAZ1V2_A08P18410.2</name>
</gene>
<reference evidence="2" key="1">
    <citation type="submission" date="2018-11" db="EMBL/GenBank/DDBJ databases">
        <authorList>
            <consortium name="Genoscope - CEA"/>
            <person name="William W."/>
        </authorList>
    </citation>
    <scope>NUCLEOTIDE SEQUENCE</scope>
</reference>
<sequence length="58" mass="6635">MLLMINNSSLMPNKRIITKRQQQSQTPNALCARTVCDRLNRRGGGVETELRVFLARFS</sequence>
<dbReference type="Proteomes" id="UP000694005">
    <property type="component" value="Chromosome A08"/>
</dbReference>